<reference evidence="2" key="1">
    <citation type="journal article" date="2020" name="BMC Genomics">
        <title>Correction to: Identification and distribution of gene clusters required for synthesis of sphingolipid metabolism inhibitors in diverse species of the filamentous fungus Fusarium.</title>
        <authorList>
            <person name="Kim H.S."/>
            <person name="Lohmar J.M."/>
            <person name="Busman M."/>
            <person name="Brown D.W."/>
            <person name="Naumann T.A."/>
            <person name="Divon H.H."/>
            <person name="Lysoe E."/>
            <person name="Uhlig S."/>
            <person name="Proctor R.H."/>
        </authorList>
    </citation>
    <scope>NUCLEOTIDE SEQUENCE</scope>
    <source>
        <strain evidence="2">NRRL 45417</strain>
    </source>
</reference>
<comment type="caution">
    <text evidence="2">The sequence shown here is derived from an EMBL/GenBank/DDBJ whole genome shotgun (WGS) entry which is preliminary data.</text>
</comment>
<name>A0A8H4TNW1_9HYPO</name>
<accession>A0A8H4TNW1</accession>
<protein>
    <submittedName>
        <fullName evidence="2">Uncharacterized protein</fullName>
    </submittedName>
</protein>
<reference evidence="2" key="2">
    <citation type="submission" date="2020-05" db="EMBL/GenBank/DDBJ databases">
        <authorList>
            <person name="Kim H.-S."/>
            <person name="Proctor R.H."/>
            <person name="Brown D.W."/>
        </authorList>
    </citation>
    <scope>NUCLEOTIDE SEQUENCE</scope>
    <source>
        <strain evidence="2">NRRL 45417</strain>
    </source>
</reference>
<feature type="region of interest" description="Disordered" evidence="1">
    <location>
        <begin position="364"/>
        <end position="389"/>
    </location>
</feature>
<sequence>MALPSSSQALEQATTTSSEYRLESTSAKIRIRILPPEKSFSQKHVKIATKIHRLVGEYPDAWLGGISPKYWALTTLESLYDLLFKATSHTEDPAWRKRKFGEIKDHLTKCAHQYFPPINKGSMAKSIAKESGISGAELSSTSSQRPRSKPVTRKRPAAEPLLQAPRKQPCHQLMAVSALTDNDTQCPLTDRSLSSELKQYNDGMTDNFKIMTNKLQTLASTNDAKLAHEQLDLDRLKGQMRDVITATGPRSELGETAERQNRYRSPESVTSAVLKEKEHELNAAQAHLGQLIKKNEKTRAASSVATEKVERLKAQVIELTEYTVFIRYMNRLFEVGPKGMKRVVDALSEQGLEFEMLIGEGVSRGQVSADKSKQKPTRGAGSRVSGHGK</sequence>
<evidence type="ECO:0000313" key="3">
    <source>
        <dbReference type="Proteomes" id="UP000604273"/>
    </source>
</evidence>
<proteinExistence type="predicted"/>
<dbReference type="EMBL" id="JABFAI010000007">
    <property type="protein sequence ID" value="KAF4961229.1"/>
    <property type="molecule type" value="Genomic_DNA"/>
</dbReference>
<feature type="region of interest" description="Disordered" evidence="1">
    <location>
        <begin position="131"/>
        <end position="169"/>
    </location>
</feature>
<keyword evidence="3" id="KW-1185">Reference proteome</keyword>
<dbReference type="OrthoDB" id="5098667at2759"/>
<dbReference type="Proteomes" id="UP000604273">
    <property type="component" value="Unassembled WGS sequence"/>
</dbReference>
<evidence type="ECO:0000313" key="2">
    <source>
        <dbReference type="EMBL" id="KAF4961229.1"/>
    </source>
</evidence>
<feature type="compositionally biased region" description="Basic residues" evidence="1">
    <location>
        <begin position="146"/>
        <end position="155"/>
    </location>
</feature>
<organism evidence="2 3">
    <name type="scientific">Fusarium gaditjirri</name>
    <dbReference type="NCBI Taxonomy" id="282569"/>
    <lineage>
        <taxon>Eukaryota</taxon>
        <taxon>Fungi</taxon>
        <taxon>Dikarya</taxon>
        <taxon>Ascomycota</taxon>
        <taxon>Pezizomycotina</taxon>
        <taxon>Sordariomycetes</taxon>
        <taxon>Hypocreomycetidae</taxon>
        <taxon>Hypocreales</taxon>
        <taxon>Nectriaceae</taxon>
        <taxon>Fusarium</taxon>
        <taxon>Fusarium nisikadoi species complex</taxon>
    </lineage>
</organism>
<gene>
    <name evidence="2" type="ORF">FGADI_466</name>
</gene>
<evidence type="ECO:0000256" key="1">
    <source>
        <dbReference type="SAM" id="MobiDB-lite"/>
    </source>
</evidence>
<feature type="region of interest" description="Disordered" evidence="1">
    <location>
        <begin position="248"/>
        <end position="267"/>
    </location>
</feature>
<dbReference type="AlphaFoldDB" id="A0A8H4TNW1"/>
<feature type="compositionally biased region" description="Basic and acidic residues" evidence="1">
    <location>
        <begin position="252"/>
        <end position="265"/>
    </location>
</feature>